<dbReference type="CDD" id="cd03801">
    <property type="entry name" value="GT4_PimA-like"/>
    <property type="match status" value="1"/>
</dbReference>
<dbReference type="PANTHER" id="PTHR12526">
    <property type="entry name" value="GLYCOSYLTRANSFERASE"/>
    <property type="match status" value="1"/>
</dbReference>
<comment type="caution">
    <text evidence="2">The sequence shown here is derived from an EMBL/GenBank/DDBJ whole genome shotgun (WGS) entry which is preliminary data.</text>
</comment>
<dbReference type="Proteomes" id="UP000033035">
    <property type="component" value="Unassembled WGS sequence"/>
</dbReference>
<dbReference type="Pfam" id="PF00534">
    <property type="entry name" value="Glycos_transf_1"/>
    <property type="match status" value="1"/>
</dbReference>
<dbReference type="PATRIC" id="fig|1203610.3.peg.4350"/>
<dbReference type="AlphaFoldDB" id="A0A0F5IUI7"/>
<dbReference type="Gene3D" id="3.40.50.2000">
    <property type="entry name" value="Glycogen Phosphorylase B"/>
    <property type="match status" value="2"/>
</dbReference>
<dbReference type="STRING" id="1203610.HMPREF1536_04273"/>
<dbReference type="HOGENOM" id="CLU_009583_5_1_10"/>
<gene>
    <name evidence="2" type="ORF">HMPREF1536_04273</name>
</gene>
<dbReference type="GO" id="GO:0016757">
    <property type="term" value="F:glycosyltransferase activity"/>
    <property type="evidence" value="ECO:0007669"/>
    <property type="project" value="InterPro"/>
</dbReference>
<sequence length="346" mass="40145">MYAILVLYTEVMPYNVIIFRTLVEKGCRVHVVLWDNNKLTPYYPPMEKGITYYNRSSFWSADHLYTFVKKIGPDLVWTAGWMDSGYNEVCSYIRRDMQIPVIAGSDTQWRGGAQWWNVLTARFRHRCWFSHLFVSGEPQVVYARKLGFRSEQILMHNLSADVDLFHKTDLIVRKEKYPRRLLYIGRFSKQKGLTYLLKAWCSIPDRKGWTLTLIGNGPECVRQEDFPDVEIKDFMSQEDLLHEFLQSGAFILPSIFEPWALVIHEAACCSLPILASDCCGAVSCFVKDGENGYLFKPGNKNSIRRVIEHFIHLPESQWLQMGKKSRELSDLVTPSQVVDIILKLLK</sequence>
<evidence type="ECO:0000313" key="3">
    <source>
        <dbReference type="Proteomes" id="UP000033035"/>
    </source>
</evidence>
<proteinExistence type="predicted"/>
<dbReference type="InterPro" id="IPR001296">
    <property type="entry name" value="Glyco_trans_1"/>
</dbReference>
<evidence type="ECO:0000259" key="1">
    <source>
        <dbReference type="Pfam" id="PF00534"/>
    </source>
</evidence>
<dbReference type="RefSeq" id="WP_028729223.1">
    <property type="nucleotide sequence ID" value="NZ_KE386763.1"/>
</dbReference>
<protein>
    <recommendedName>
        <fullName evidence="1">Glycosyl transferase family 1 domain-containing protein</fullName>
    </recommendedName>
</protein>
<feature type="domain" description="Glycosyl transferase family 1" evidence="1">
    <location>
        <begin position="175"/>
        <end position="317"/>
    </location>
</feature>
<reference evidence="2 3" key="1">
    <citation type="submission" date="2013-04" db="EMBL/GenBank/DDBJ databases">
        <title>The Genome Sequence of Parabacteroides gordonii DSM 23371.</title>
        <authorList>
            <consortium name="The Broad Institute Genomics Platform"/>
            <person name="Earl A."/>
            <person name="Ward D."/>
            <person name="Feldgarden M."/>
            <person name="Gevers D."/>
            <person name="Martens E."/>
            <person name="Sakamoto M."/>
            <person name="Benno Y."/>
            <person name="Suzuki N."/>
            <person name="Matsunaga N."/>
            <person name="Koshihara K."/>
            <person name="Seki M."/>
            <person name="Komiya H."/>
            <person name="Walker B."/>
            <person name="Young S."/>
            <person name="Zeng Q."/>
            <person name="Gargeya S."/>
            <person name="Fitzgerald M."/>
            <person name="Haas B."/>
            <person name="Abouelleil A."/>
            <person name="Allen A.W."/>
            <person name="Alvarado L."/>
            <person name="Arachchi H.M."/>
            <person name="Berlin A.M."/>
            <person name="Chapman S.B."/>
            <person name="Gainer-Dewar J."/>
            <person name="Goldberg J."/>
            <person name="Griggs A."/>
            <person name="Gujja S."/>
            <person name="Hansen M."/>
            <person name="Howarth C."/>
            <person name="Imamovic A."/>
            <person name="Ireland A."/>
            <person name="Larimer J."/>
            <person name="McCowan C."/>
            <person name="Murphy C."/>
            <person name="Pearson M."/>
            <person name="Poon T.W."/>
            <person name="Priest M."/>
            <person name="Roberts A."/>
            <person name="Saif S."/>
            <person name="Shea T."/>
            <person name="Sisk P."/>
            <person name="Sykes S."/>
            <person name="Wortman J."/>
            <person name="Nusbaum C."/>
            <person name="Birren B."/>
        </authorList>
    </citation>
    <scope>NUCLEOTIDE SEQUENCE [LARGE SCALE GENOMIC DNA]</scope>
    <source>
        <strain evidence="2 3">MS-1</strain>
    </source>
</reference>
<name>A0A0F5IUI7_9BACT</name>
<evidence type="ECO:0000313" key="2">
    <source>
        <dbReference type="EMBL" id="KKB49209.1"/>
    </source>
</evidence>
<organism evidence="2 3">
    <name type="scientific">Parabacteroides gordonii MS-1 = DSM 23371</name>
    <dbReference type="NCBI Taxonomy" id="1203610"/>
    <lineage>
        <taxon>Bacteria</taxon>
        <taxon>Pseudomonadati</taxon>
        <taxon>Bacteroidota</taxon>
        <taxon>Bacteroidia</taxon>
        <taxon>Bacteroidales</taxon>
        <taxon>Tannerellaceae</taxon>
        <taxon>Parabacteroides</taxon>
    </lineage>
</organism>
<dbReference type="SUPFAM" id="SSF53756">
    <property type="entry name" value="UDP-Glycosyltransferase/glycogen phosphorylase"/>
    <property type="match status" value="1"/>
</dbReference>
<dbReference type="EMBL" id="AQHW01000025">
    <property type="protein sequence ID" value="KKB49209.1"/>
    <property type="molecule type" value="Genomic_DNA"/>
</dbReference>
<keyword evidence="3" id="KW-1185">Reference proteome</keyword>
<accession>A0A0F5IUI7</accession>